<dbReference type="Proteomes" id="UP001302367">
    <property type="component" value="Chromosome 6"/>
</dbReference>
<organism evidence="1 3">
    <name type="scientific">Cercospora beticola</name>
    <name type="common">Sugarbeet leaf spot fungus</name>
    <dbReference type="NCBI Taxonomy" id="122368"/>
    <lineage>
        <taxon>Eukaryota</taxon>
        <taxon>Fungi</taxon>
        <taxon>Dikarya</taxon>
        <taxon>Ascomycota</taxon>
        <taxon>Pezizomycotina</taxon>
        <taxon>Dothideomycetes</taxon>
        <taxon>Dothideomycetidae</taxon>
        <taxon>Mycosphaerellales</taxon>
        <taxon>Mycosphaerellaceae</taxon>
        <taxon>Cercospora</taxon>
    </lineage>
</organism>
<dbReference type="EMBL" id="CP134189">
    <property type="protein sequence ID" value="WPB04615.1"/>
    <property type="molecule type" value="Genomic_DNA"/>
</dbReference>
<gene>
    <name evidence="1" type="ORF">CB0940_08057</name>
    <name evidence="2" type="ORF">RHO25_009261</name>
</gene>
<dbReference type="EMBL" id="LKMD01000104">
    <property type="protein sequence ID" value="PIA94688.1"/>
    <property type="molecule type" value="Genomic_DNA"/>
</dbReference>
<proteinExistence type="predicted"/>
<accession>A0A2G5HQ81</accession>
<evidence type="ECO:0000313" key="2">
    <source>
        <dbReference type="EMBL" id="WPB04615.1"/>
    </source>
</evidence>
<reference evidence="2 4" key="2">
    <citation type="submission" date="2023-09" db="EMBL/GenBank/DDBJ databases">
        <title>Complete-Gapless Cercospora beticola genome.</title>
        <authorList>
            <person name="Wyatt N.A."/>
            <person name="Spanner R.E."/>
            <person name="Bolton M.D."/>
        </authorList>
    </citation>
    <scope>NUCLEOTIDE SEQUENCE [LARGE SCALE GENOMIC DNA]</scope>
    <source>
        <strain evidence="2">Cb09-40</strain>
    </source>
</reference>
<evidence type="ECO:0000313" key="3">
    <source>
        <dbReference type="Proteomes" id="UP000230605"/>
    </source>
</evidence>
<protein>
    <submittedName>
        <fullName evidence="1">Uncharacterized protein</fullName>
    </submittedName>
</protein>
<evidence type="ECO:0000313" key="4">
    <source>
        <dbReference type="Proteomes" id="UP001302367"/>
    </source>
</evidence>
<dbReference type="OrthoDB" id="5952526at2759"/>
<dbReference type="AlphaFoldDB" id="A0A2G5HQ81"/>
<sequence>MKIAEKLPQELLDDIRAHLTGDIVGNNAEIMQKVRDGISIQLHIDGIEAQMNTLFNNVNKSNKYFWPALVKLGLALTARPTSYSHRSYKELELKLQYSYEAWEETPRAIEWVRQKLKK</sequence>
<dbReference type="Proteomes" id="UP000230605">
    <property type="component" value="Chromosome 6"/>
</dbReference>
<reference evidence="1 3" key="1">
    <citation type="submission" date="2015-10" db="EMBL/GenBank/DDBJ databases">
        <title>The cercosporin biosynthetic gene cluster was horizontally transferred to several fungal lineages and shown to be expanded in Cercospora beticola based on microsynteny with recipient genomes.</title>
        <authorList>
            <person name="De Jonge R."/>
            <person name="Ebert M.K."/>
            <person name="Suttle J.C."/>
            <person name="Jurick Ii W.M."/>
            <person name="Secor G.A."/>
            <person name="Thomma B.P."/>
            <person name="Van De Peer Y."/>
            <person name="Bolton M.D."/>
        </authorList>
    </citation>
    <scope>NUCLEOTIDE SEQUENCE [LARGE SCALE GENOMIC DNA]</scope>
    <source>
        <strain evidence="1 3">09-40</strain>
    </source>
</reference>
<keyword evidence="4" id="KW-1185">Reference proteome</keyword>
<name>A0A2G5HQ81_CERBT</name>
<evidence type="ECO:0000313" key="1">
    <source>
        <dbReference type="EMBL" id="PIA94688.1"/>
    </source>
</evidence>